<dbReference type="InterPro" id="IPR052736">
    <property type="entry name" value="Stf3_sulfotransferase"/>
</dbReference>
<evidence type="ECO:0000313" key="1">
    <source>
        <dbReference type="EMBL" id="SPM38059.1"/>
    </source>
</evidence>
<accession>A0A2U3P2S5</accession>
<reference evidence="1 2" key="1">
    <citation type="submission" date="2017-01" db="EMBL/GenBank/DDBJ databases">
        <authorList>
            <consortium name="Urmite Genomes"/>
        </authorList>
    </citation>
    <scope>NUCLEOTIDE SEQUENCE [LARGE SCALE GENOMIC DNA]</scope>
    <source>
        <strain evidence="1 2">AB215</strain>
    </source>
</reference>
<dbReference type="RefSeq" id="WP_077077092.1">
    <property type="nucleotide sequence ID" value="NZ_FUEZ01000003.1"/>
</dbReference>
<dbReference type="PANTHER" id="PTHR36451:SF1">
    <property type="entry name" value="OMEGA-HYDROXY-BETA-DIHYDROMENAQUINONE-9 SULFOTRANSFERASE STF3"/>
    <property type="match status" value="1"/>
</dbReference>
<protein>
    <recommendedName>
        <fullName evidence="3">Sulfotransferase</fullName>
    </recommendedName>
</protein>
<organism evidence="1 2">
    <name type="scientific">Mycobacterium numidiamassiliense</name>
    <dbReference type="NCBI Taxonomy" id="1841861"/>
    <lineage>
        <taxon>Bacteria</taxon>
        <taxon>Bacillati</taxon>
        <taxon>Actinomycetota</taxon>
        <taxon>Actinomycetes</taxon>
        <taxon>Mycobacteriales</taxon>
        <taxon>Mycobacteriaceae</taxon>
        <taxon>Mycobacterium</taxon>
    </lineage>
</organism>
<evidence type="ECO:0008006" key="3">
    <source>
        <dbReference type="Google" id="ProtNLM"/>
    </source>
</evidence>
<dbReference type="EMBL" id="FUEZ01000003">
    <property type="protein sequence ID" value="SPM38059.1"/>
    <property type="molecule type" value="Genomic_DNA"/>
</dbReference>
<name>A0A2U3P2S5_9MYCO</name>
<gene>
    <name evidence="1" type="ORF">MNAB215_234</name>
</gene>
<evidence type="ECO:0000313" key="2">
    <source>
        <dbReference type="Proteomes" id="UP000240424"/>
    </source>
</evidence>
<dbReference type="Proteomes" id="UP000240424">
    <property type="component" value="Unassembled WGS sequence"/>
</dbReference>
<dbReference type="Pfam" id="PF13469">
    <property type="entry name" value="Sulfotransfer_3"/>
    <property type="match status" value="1"/>
</dbReference>
<dbReference type="PANTHER" id="PTHR36451">
    <property type="entry name" value="PAPS-DEPENDENT SULFOTRANSFERASE STF3"/>
    <property type="match status" value="1"/>
</dbReference>
<dbReference type="Gene3D" id="3.40.50.300">
    <property type="entry name" value="P-loop containing nucleotide triphosphate hydrolases"/>
    <property type="match status" value="1"/>
</dbReference>
<proteinExistence type="predicted"/>
<dbReference type="STRING" id="1841861.GCA_900157365_04436"/>
<dbReference type="SUPFAM" id="SSF52540">
    <property type="entry name" value="P-loop containing nucleoside triphosphate hydrolases"/>
    <property type="match status" value="1"/>
</dbReference>
<dbReference type="OrthoDB" id="9777890at2"/>
<sequence>MFEVDALLERAADTTGTDDYGDPSFRSGLTQLVDSLNHEARLSELGSVMAESFLISTLTNRLRVEAWRAAHPEVADERVEAPIVIVGMSRSGTTLLSHLLGKDDGLRSLLRWEALESVPPPESATYATDPRYRTAVEMDAVSDVVLPGFKAIHHDPPDAPVECNTLLAHAFNSTVFATVYFVPSYFRWIMSADPSPAYAFHQRMLQLLQSKVPGRWNLKGPQHGYALEELKKTYPDATLIVTHRDPAVCTASTASLIAYLNEKTSDGTDRTVIGDVTTEFIAHCAGGLTAYHQGHGPSSMIHVAYPDLVRDPLAMVRTVYEQLGRALRPQVEAAMAELIGTQPQHHYGVHRYTAEDFGLDRAVLDERFASYRETFDVAREQRG</sequence>
<keyword evidence="2" id="KW-1185">Reference proteome</keyword>
<dbReference type="InterPro" id="IPR027417">
    <property type="entry name" value="P-loop_NTPase"/>
</dbReference>
<dbReference type="AlphaFoldDB" id="A0A2U3P2S5"/>